<reference evidence="5 6" key="1">
    <citation type="journal article" date="2019" name="Front. Microbiol.">
        <title>Thermoanaerosceptrum fracticalcis gen. nov. sp. nov., a Novel Fumarate-Fermenting Microorganism From a Deep Fractured Carbonate Aquifer of the US Great Basin.</title>
        <authorList>
            <person name="Hamilton-Brehm S.D."/>
            <person name="Stewart L.E."/>
            <person name="Zavarin M."/>
            <person name="Caldwell M."/>
            <person name="Lawson P.A."/>
            <person name="Onstott T.C."/>
            <person name="Grzymski J."/>
            <person name="Neveux I."/>
            <person name="Lollar B.S."/>
            <person name="Russell C.E."/>
            <person name="Moser D.P."/>
        </authorList>
    </citation>
    <scope>NUCLEOTIDE SEQUENCE [LARGE SCALE GENOMIC DNA]</scope>
    <source>
        <strain evidence="5 6">DRI-13</strain>
    </source>
</reference>
<sequence length="768" mass="86883">MKNMEGWKLDKAAKILLEKLNLNLGNGTQSLSPTDNTEFLKEMRKTLTKSRGLLIHYIDLSNLYEIEHNYGPVYYSQAVKTAVLAAKEYVQLFPSYINCRQIRLLLTDDIAIFSALEEIPPLQELYDLDMKIRLHIHRKLEEIFPMISHEYLVVHTGHFLSKENLGNIHKELFPALKYALKNAKNQEKSLNASMIAQFENILSEEKISHLYQPILSLRSGSLLGWEALARGPLNSYFYAPVTLFPYAEETGTLLTLENISQRKALANAGELKARQKLFLNINAQTAHTLEFTRENLLSVLEEKGLKPQNVVLELTERTSILNFQKFKKSLQNMRNLGFSLALDDTGAGYSSLQAVAELEPNYIKLDMSIVRNIHKDPVKQALVDTFVTFAKKINCSLIAEGIETREELITLIKLGVHYGQGYLLGKPHFPASQVSPSITSLIRKFGKKNEEKLPHNTITIGSIVQPALMVAPETSVEEVLRYFQRDKNLEGIIVTKEMIPLGLVMRSHFFNFLSSRYGVALYYKKPVTVVMDHFPLMVEDETTLEKASQIATNRTQEKLYDHILVTKNGNILGIVSIRHLLEVITQSKIQMAQYANPLTGLPGNIRIQEELNKIISGDRTMEVTYADIDNFKQLNDTYGFEWGDEILLLLSKVLKHVVRNYGNDECFLGHIGGDDFILITPPQYSDLINTKIIKIMHKLKKDTVSTSLAVIAATPGRFKNHLELAEHAAKAKKYAKSIKGSVFVKEGPTGQFCCFCQIVNACRDVPEP</sequence>
<dbReference type="SUPFAM" id="SSF54631">
    <property type="entry name" value="CBS-domain pair"/>
    <property type="match status" value="1"/>
</dbReference>
<dbReference type="PROSITE" id="PS51371">
    <property type="entry name" value="CBS"/>
    <property type="match status" value="1"/>
</dbReference>
<dbReference type="Proteomes" id="UP000515847">
    <property type="component" value="Chromosome"/>
</dbReference>
<feature type="domain" description="GGDEF" evidence="3">
    <location>
        <begin position="619"/>
        <end position="747"/>
    </location>
</feature>
<dbReference type="SMART" id="SM00052">
    <property type="entry name" value="EAL"/>
    <property type="match status" value="1"/>
</dbReference>
<dbReference type="InterPro" id="IPR050706">
    <property type="entry name" value="Cyclic-di-GMP_PDE-like"/>
</dbReference>
<dbReference type="CDD" id="cd01949">
    <property type="entry name" value="GGDEF"/>
    <property type="match status" value="1"/>
</dbReference>
<proteinExistence type="predicted"/>
<feature type="domain" description="CBS" evidence="4">
    <location>
        <begin position="531"/>
        <end position="591"/>
    </location>
</feature>
<gene>
    <name evidence="5" type="ORF">BR63_18765</name>
</gene>
<evidence type="ECO:0000259" key="3">
    <source>
        <dbReference type="PROSITE" id="PS50887"/>
    </source>
</evidence>
<dbReference type="PANTHER" id="PTHR33121">
    <property type="entry name" value="CYCLIC DI-GMP PHOSPHODIESTERASE PDEF"/>
    <property type="match status" value="1"/>
</dbReference>
<dbReference type="Pfam" id="PF00990">
    <property type="entry name" value="GGDEF"/>
    <property type="match status" value="1"/>
</dbReference>
<keyword evidence="1" id="KW-0129">CBS domain</keyword>
<name>A0A7G6E7S4_THEFR</name>
<dbReference type="Pfam" id="PF00571">
    <property type="entry name" value="CBS"/>
    <property type="match status" value="2"/>
</dbReference>
<organism evidence="5 6">
    <name type="scientific">Thermanaerosceptrum fracticalcis</name>
    <dbReference type="NCBI Taxonomy" id="1712410"/>
    <lineage>
        <taxon>Bacteria</taxon>
        <taxon>Bacillati</taxon>
        <taxon>Bacillota</taxon>
        <taxon>Clostridia</taxon>
        <taxon>Eubacteriales</taxon>
        <taxon>Peptococcaceae</taxon>
        <taxon>Thermanaerosceptrum</taxon>
    </lineage>
</organism>
<evidence type="ECO:0000256" key="1">
    <source>
        <dbReference type="PROSITE-ProRule" id="PRU00703"/>
    </source>
</evidence>
<dbReference type="PROSITE" id="PS50887">
    <property type="entry name" value="GGDEF"/>
    <property type="match status" value="1"/>
</dbReference>
<dbReference type="SUPFAM" id="SSF55073">
    <property type="entry name" value="Nucleotide cyclase"/>
    <property type="match status" value="1"/>
</dbReference>
<dbReference type="AlphaFoldDB" id="A0A7G6E7S4"/>
<evidence type="ECO:0000259" key="4">
    <source>
        <dbReference type="PROSITE" id="PS51371"/>
    </source>
</evidence>
<dbReference type="SMART" id="SM00267">
    <property type="entry name" value="GGDEF"/>
    <property type="match status" value="1"/>
</dbReference>
<dbReference type="SUPFAM" id="SSF141868">
    <property type="entry name" value="EAL domain-like"/>
    <property type="match status" value="1"/>
</dbReference>
<dbReference type="OrthoDB" id="9813903at2"/>
<dbReference type="InterPro" id="IPR029787">
    <property type="entry name" value="Nucleotide_cyclase"/>
</dbReference>
<dbReference type="PROSITE" id="PS50883">
    <property type="entry name" value="EAL"/>
    <property type="match status" value="1"/>
</dbReference>
<dbReference type="Gene3D" id="3.10.580.10">
    <property type="entry name" value="CBS-domain"/>
    <property type="match status" value="1"/>
</dbReference>
<dbReference type="KEGG" id="tfr:BR63_18765"/>
<dbReference type="InterPro" id="IPR000644">
    <property type="entry name" value="CBS_dom"/>
</dbReference>
<dbReference type="InterPro" id="IPR001633">
    <property type="entry name" value="EAL_dom"/>
</dbReference>
<dbReference type="InterPro" id="IPR035919">
    <property type="entry name" value="EAL_sf"/>
</dbReference>
<evidence type="ECO:0000313" key="5">
    <source>
        <dbReference type="EMBL" id="QNB48128.1"/>
    </source>
</evidence>
<dbReference type="PANTHER" id="PTHR33121:SF76">
    <property type="entry name" value="SIGNALING PROTEIN"/>
    <property type="match status" value="1"/>
</dbReference>
<dbReference type="InterPro" id="IPR046342">
    <property type="entry name" value="CBS_dom_sf"/>
</dbReference>
<dbReference type="GO" id="GO:0071111">
    <property type="term" value="F:cyclic-guanylate-specific phosphodiesterase activity"/>
    <property type="evidence" value="ECO:0007669"/>
    <property type="project" value="InterPro"/>
</dbReference>
<dbReference type="CDD" id="cd01948">
    <property type="entry name" value="EAL"/>
    <property type="match status" value="1"/>
</dbReference>
<dbReference type="InterPro" id="IPR000160">
    <property type="entry name" value="GGDEF_dom"/>
</dbReference>
<dbReference type="Pfam" id="PF00563">
    <property type="entry name" value="EAL"/>
    <property type="match status" value="1"/>
</dbReference>
<keyword evidence="6" id="KW-1185">Reference proteome</keyword>
<feature type="domain" description="EAL" evidence="2">
    <location>
        <begin position="191"/>
        <end position="441"/>
    </location>
</feature>
<dbReference type="Gene3D" id="3.30.70.270">
    <property type="match status" value="1"/>
</dbReference>
<protein>
    <submittedName>
        <fullName evidence="5">EAL domain-containing protein</fullName>
    </submittedName>
</protein>
<dbReference type="NCBIfam" id="TIGR00254">
    <property type="entry name" value="GGDEF"/>
    <property type="match status" value="1"/>
</dbReference>
<evidence type="ECO:0000313" key="6">
    <source>
        <dbReference type="Proteomes" id="UP000515847"/>
    </source>
</evidence>
<dbReference type="Gene3D" id="3.20.20.450">
    <property type="entry name" value="EAL domain"/>
    <property type="match status" value="1"/>
</dbReference>
<accession>A0A7G6E7S4</accession>
<dbReference type="EMBL" id="CP045798">
    <property type="protein sequence ID" value="QNB48128.1"/>
    <property type="molecule type" value="Genomic_DNA"/>
</dbReference>
<dbReference type="CDD" id="cd04598">
    <property type="entry name" value="CBS_pair_GGDEF_EAL"/>
    <property type="match status" value="1"/>
</dbReference>
<dbReference type="InterPro" id="IPR043128">
    <property type="entry name" value="Rev_trsase/Diguanyl_cyclase"/>
</dbReference>
<evidence type="ECO:0000259" key="2">
    <source>
        <dbReference type="PROSITE" id="PS50883"/>
    </source>
</evidence>